<dbReference type="Proteomes" id="UP001054820">
    <property type="component" value="Chromosome"/>
</dbReference>
<protein>
    <submittedName>
        <fullName evidence="3">Uncharacterized protein</fullName>
    </submittedName>
</protein>
<feature type="transmembrane region" description="Helical" evidence="2">
    <location>
        <begin position="298"/>
        <end position="320"/>
    </location>
</feature>
<evidence type="ECO:0000256" key="1">
    <source>
        <dbReference type="SAM" id="MobiDB-lite"/>
    </source>
</evidence>
<dbReference type="EMBL" id="AP024202">
    <property type="protein sequence ID" value="BCN94305.1"/>
    <property type="molecule type" value="Genomic_DNA"/>
</dbReference>
<name>A0ABN6D2E6_9GAMM</name>
<evidence type="ECO:0000256" key="2">
    <source>
        <dbReference type="SAM" id="Phobius"/>
    </source>
</evidence>
<evidence type="ECO:0000313" key="4">
    <source>
        <dbReference type="Proteomes" id="UP001054820"/>
    </source>
</evidence>
<organism evidence="3 4">
    <name type="scientific">Thiomicrorhabdus immobilis</name>
    <dbReference type="NCBI Taxonomy" id="2791037"/>
    <lineage>
        <taxon>Bacteria</taxon>
        <taxon>Pseudomonadati</taxon>
        <taxon>Pseudomonadota</taxon>
        <taxon>Gammaproteobacteria</taxon>
        <taxon>Thiotrichales</taxon>
        <taxon>Piscirickettsiaceae</taxon>
        <taxon>Thiomicrorhabdus</taxon>
    </lineage>
</organism>
<accession>A0ABN6D2E6</accession>
<proteinExistence type="predicted"/>
<dbReference type="RefSeq" id="WP_237261770.1">
    <property type="nucleotide sequence ID" value="NZ_AP024202.1"/>
</dbReference>
<sequence length="746" mass="77617">MKRLAAIKKQTGFGLLHVAILLMIIGGLASYMLKPLAPQTPTKSNELALKKADKLLQDFITINGRLPCVDTTGDGVEDCSANSVKGALPYLTLGMTSAGFSAGDAPIKYGVYRNANNTAVKNGGIDRVATSDANAISLLSNDADLATLKNRYQPTMAGGYSFNFTDAANQNSLDFCQALKAAETSAFSNTRLYVQTPSGSQKNVAYALSMGGRYDGDNDGDLNDGLNASSTTAFNSSGTFLSSVYDDYVINRSFSELQEKLQCDVVMQSLNMVANSVLMEKEVKDQAEDMADAAVEGAIMAGINVAVIAYSVVLAAVDLANASATLGVASGLLSGAVASCVVLVGCAFIPVYTASVVAAGIGVGLAGVAVGAGAAAGISQAVATGLYIDIAVRANAAVPDDVVSTTSNPDYSATITALNAEKTVAINEASAARSDANTKLSAASTALNTANQRFTDMYYEASVVSARNGGALPNTYATEQDYTDAVNNLETKSNAFKTAVNDEYAKLQDYRDKAAIAAGLEEDCNNTSCVIPQSAFDGLAPDDPPPSCPAGGTPDQSSTACQDYATAQTTADDANLLYQAAKTATNNAYSAAYQAALDHPVYIPEVKDTDGNLVSAATTVRCEDYPGCDFTPDLLSAAGNVIDYHAFVPADENDTFTVISGSYIDAILIKQSLADSADNYATEKESNLTDLQNNIDSMQCMQDGNYWDGTTLVCSTTPSTGTSSGITLLQGGENILKDADRHGVLR</sequence>
<feature type="transmembrane region" description="Helical" evidence="2">
    <location>
        <begin position="358"/>
        <end position="378"/>
    </location>
</feature>
<keyword evidence="4" id="KW-1185">Reference proteome</keyword>
<keyword evidence="2" id="KW-0812">Transmembrane</keyword>
<feature type="region of interest" description="Disordered" evidence="1">
    <location>
        <begin position="538"/>
        <end position="559"/>
    </location>
</feature>
<evidence type="ECO:0000313" key="3">
    <source>
        <dbReference type="EMBL" id="BCN94305.1"/>
    </source>
</evidence>
<reference evidence="3" key="1">
    <citation type="journal article" date="2022" name="Arch. Microbiol.">
        <title>Thiomicrorhabdus immobilis sp. nov., a mesophilic sulfur-oxidizing bacterium isolated from sediment of a brackish lake in northern Japan.</title>
        <authorList>
            <person name="Kojima H."/>
            <person name="Mochizuki J."/>
            <person name="Kanda M."/>
            <person name="Watanabe T."/>
            <person name="Fukui M."/>
        </authorList>
    </citation>
    <scope>NUCLEOTIDE SEQUENCE</scope>
    <source>
        <strain evidence="3">Am19</strain>
    </source>
</reference>
<feature type="transmembrane region" description="Helical" evidence="2">
    <location>
        <begin position="12"/>
        <end position="33"/>
    </location>
</feature>
<feature type="transmembrane region" description="Helical" evidence="2">
    <location>
        <begin position="332"/>
        <end position="352"/>
    </location>
</feature>
<keyword evidence="2" id="KW-0472">Membrane</keyword>
<gene>
    <name evidence="3" type="ORF">THMIRHAM_20900</name>
</gene>
<keyword evidence="2" id="KW-1133">Transmembrane helix</keyword>